<comment type="similarity">
    <text evidence="1">Belongs to the WXG100 family.</text>
</comment>
<dbReference type="Gene3D" id="1.10.287.1060">
    <property type="entry name" value="ESAT-6-like"/>
    <property type="match status" value="1"/>
</dbReference>
<evidence type="ECO:0000256" key="1">
    <source>
        <dbReference type="RuleBase" id="RU362001"/>
    </source>
</evidence>
<evidence type="ECO:0000313" key="3">
    <source>
        <dbReference type="Proteomes" id="UP000292274"/>
    </source>
</evidence>
<name>A0A4R0GJ01_9ACTN</name>
<dbReference type="EMBL" id="SJJR01000014">
    <property type="protein sequence ID" value="TCB95429.1"/>
    <property type="molecule type" value="Genomic_DNA"/>
</dbReference>
<proteinExistence type="inferred from homology"/>
<dbReference type="AlphaFoldDB" id="A0A4R0GJ01"/>
<dbReference type="InterPro" id="IPR036689">
    <property type="entry name" value="ESAT-6-like_sf"/>
</dbReference>
<dbReference type="RefSeq" id="WP_131305719.1">
    <property type="nucleotide sequence ID" value="NZ_SJJR01000014.1"/>
</dbReference>
<dbReference type="Pfam" id="PF06013">
    <property type="entry name" value="WXG100"/>
    <property type="match status" value="1"/>
</dbReference>
<protein>
    <recommendedName>
        <fullName evidence="1">ESAT-6-like protein</fullName>
    </recommendedName>
</protein>
<accession>A0A4R0GJ01</accession>
<comment type="caution">
    <text evidence="2">The sequence shown here is derived from an EMBL/GenBank/DDBJ whole genome shotgun (WGS) entry which is preliminary data.</text>
</comment>
<dbReference type="Proteomes" id="UP000292274">
    <property type="component" value="Unassembled WGS sequence"/>
</dbReference>
<dbReference type="NCBIfam" id="TIGR03930">
    <property type="entry name" value="WXG100_ESAT6"/>
    <property type="match status" value="1"/>
</dbReference>
<keyword evidence="3" id="KW-1185">Reference proteome</keyword>
<dbReference type="SUPFAM" id="SSF140453">
    <property type="entry name" value="EsxAB dimer-like"/>
    <property type="match status" value="1"/>
</dbReference>
<evidence type="ECO:0000313" key="2">
    <source>
        <dbReference type="EMBL" id="TCB95429.1"/>
    </source>
</evidence>
<dbReference type="OrthoDB" id="3785978at2"/>
<organism evidence="2 3">
    <name type="scientific">Micromonospora zingiberis</name>
    <dbReference type="NCBI Taxonomy" id="2053011"/>
    <lineage>
        <taxon>Bacteria</taxon>
        <taxon>Bacillati</taxon>
        <taxon>Actinomycetota</taxon>
        <taxon>Actinomycetes</taxon>
        <taxon>Micromonosporales</taxon>
        <taxon>Micromonosporaceae</taxon>
        <taxon>Micromonospora</taxon>
    </lineage>
</organism>
<sequence length="96" mass="10575">MTDFDVRPEQMDDVANRLGRLPGDLQSAITALMGQVTQYADMNNGTAIEAYQRAQVEWNVGLEQVNEGVGKAAPILRNIAHEFRAGDQRAAQQFPS</sequence>
<reference evidence="2 3" key="1">
    <citation type="submission" date="2019-02" db="EMBL/GenBank/DDBJ databases">
        <title>Jishengella sp. nov., isolated from a root of Zingiber montanum.</title>
        <authorList>
            <person name="Kuncharoen N."/>
            <person name="Kudo T."/>
            <person name="Masahiro Y."/>
            <person name="Ohkuma M."/>
            <person name="Tanasupawat S."/>
        </authorList>
    </citation>
    <scope>NUCLEOTIDE SEQUENCE [LARGE SCALE GENOMIC DNA]</scope>
    <source>
        <strain evidence="2 3">PLAI 1-1</strain>
    </source>
</reference>
<gene>
    <name evidence="2" type="ORF">E0H26_19740</name>
</gene>
<dbReference type="InterPro" id="IPR010310">
    <property type="entry name" value="T7SS_ESAT-6-like"/>
</dbReference>